<keyword evidence="3" id="KW-1185">Reference proteome</keyword>
<dbReference type="InterPro" id="IPR029063">
    <property type="entry name" value="SAM-dependent_MTases_sf"/>
</dbReference>
<gene>
    <name evidence="2" type="ORF">ACFSNC_16735</name>
</gene>
<keyword evidence="2" id="KW-0808">Transferase</keyword>
<organism evidence="2 3">
    <name type="scientific">Ancylobacter oerskovii</name>
    <dbReference type="NCBI Taxonomy" id="459519"/>
    <lineage>
        <taxon>Bacteria</taxon>
        <taxon>Pseudomonadati</taxon>
        <taxon>Pseudomonadota</taxon>
        <taxon>Alphaproteobacteria</taxon>
        <taxon>Hyphomicrobiales</taxon>
        <taxon>Xanthobacteraceae</taxon>
        <taxon>Ancylobacter</taxon>
    </lineage>
</organism>
<dbReference type="PANTHER" id="PTHR43861:SF1">
    <property type="entry name" value="TRANS-ACONITATE 2-METHYLTRANSFERASE"/>
    <property type="match status" value="1"/>
</dbReference>
<proteinExistence type="predicted"/>
<dbReference type="Pfam" id="PF08241">
    <property type="entry name" value="Methyltransf_11"/>
    <property type="match status" value="1"/>
</dbReference>
<dbReference type="Gene3D" id="3.40.50.150">
    <property type="entry name" value="Vaccinia Virus protein VP39"/>
    <property type="match status" value="1"/>
</dbReference>
<accession>A0ABW4Z088</accession>
<dbReference type="GO" id="GO:0102208">
    <property type="term" value="F:2-polyprenyl-6-hydroxyphenol methylase activity"/>
    <property type="evidence" value="ECO:0007669"/>
    <property type="project" value="UniProtKB-EC"/>
</dbReference>
<dbReference type="SUPFAM" id="SSF53335">
    <property type="entry name" value="S-adenosyl-L-methionine-dependent methyltransferases"/>
    <property type="match status" value="1"/>
</dbReference>
<dbReference type="RefSeq" id="WP_213351545.1">
    <property type="nucleotide sequence ID" value="NZ_JAHBGB010000006.1"/>
</dbReference>
<dbReference type="EC" id="2.1.1.64" evidence="2"/>
<dbReference type="Proteomes" id="UP001597299">
    <property type="component" value="Unassembled WGS sequence"/>
</dbReference>
<dbReference type="InterPro" id="IPR013216">
    <property type="entry name" value="Methyltransf_11"/>
</dbReference>
<dbReference type="PANTHER" id="PTHR43861">
    <property type="entry name" value="TRANS-ACONITATE 2-METHYLTRANSFERASE-RELATED"/>
    <property type="match status" value="1"/>
</dbReference>
<dbReference type="CDD" id="cd02440">
    <property type="entry name" value="AdoMet_MTases"/>
    <property type="match status" value="1"/>
</dbReference>
<dbReference type="EMBL" id="JBHUHD010000001">
    <property type="protein sequence ID" value="MFD2142055.1"/>
    <property type="molecule type" value="Genomic_DNA"/>
</dbReference>
<comment type="caution">
    <text evidence="2">The sequence shown here is derived from an EMBL/GenBank/DDBJ whole genome shotgun (WGS) entry which is preliminary data.</text>
</comment>
<feature type="domain" description="Methyltransferase type 11" evidence="1">
    <location>
        <begin position="55"/>
        <end position="150"/>
    </location>
</feature>
<dbReference type="GO" id="GO:0032259">
    <property type="term" value="P:methylation"/>
    <property type="evidence" value="ECO:0007669"/>
    <property type="project" value="UniProtKB-KW"/>
</dbReference>
<name>A0ABW4Z088_9HYPH</name>
<evidence type="ECO:0000313" key="2">
    <source>
        <dbReference type="EMBL" id="MFD2142055.1"/>
    </source>
</evidence>
<keyword evidence="2" id="KW-0489">Methyltransferase</keyword>
<dbReference type="EC" id="2.1.1.222" evidence="2"/>
<protein>
    <submittedName>
        <fullName evidence="2">Class I SAM-dependent methyltransferase</fullName>
        <ecNumber evidence="2">2.1.1.222</ecNumber>
        <ecNumber evidence="2">2.1.1.64</ecNumber>
    </submittedName>
</protein>
<evidence type="ECO:0000313" key="3">
    <source>
        <dbReference type="Proteomes" id="UP001597299"/>
    </source>
</evidence>
<dbReference type="GO" id="GO:0061542">
    <property type="term" value="F:3-demethylubiquinol 3-O-methyltransferase activity"/>
    <property type="evidence" value="ECO:0007669"/>
    <property type="project" value="UniProtKB-EC"/>
</dbReference>
<evidence type="ECO:0000259" key="1">
    <source>
        <dbReference type="Pfam" id="PF08241"/>
    </source>
</evidence>
<reference evidence="3" key="1">
    <citation type="journal article" date="2019" name="Int. J. Syst. Evol. Microbiol.">
        <title>The Global Catalogue of Microorganisms (GCM) 10K type strain sequencing project: providing services to taxonomists for standard genome sequencing and annotation.</title>
        <authorList>
            <consortium name="The Broad Institute Genomics Platform"/>
            <consortium name="The Broad Institute Genome Sequencing Center for Infectious Disease"/>
            <person name="Wu L."/>
            <person name="Ma J."/>
        </authorList>
    </citation>
    <scope>NUCLEOTIDE SEQUENCE [LARGE SCALE GENOMIC DNA]</scope>
    <source>
        <strain evidence="3">CCM 7435</strain>
    </source>
</reference>
<sequence>MSSANGSDELQAAVTAHWSARAPLFDGVASHVAQRDLWRRVLEAAFQADRPRDVVDLGCGTGACAVIAAELGHRVRAFDASPEMIAAARRAAEAAGVEIGFEVAQLRDIAAEEAVADIVTLRNVLWTLERPMEALRLAHRLLRPGGLVVVSDGLWSVAPRYRSTYPADVADRLPLHDGLTEEMARRMLADAGFTAFRSWQHLFAASPYPGEVPVFVLGATRA</sequence>